<proteinExistence type="predicted"/>
<dbReference type="STRING" id="1123323.SAMN05216245_12614"/>
<protein>
    <submittedName>
        <fullName evidence="1">Uncharacterized protein</fullName>
    </submittedName>
</protein>
<sequence>MFMVMVIVSTAYCNAIQAVLKNCRKILADIEIAKAARYTESTLRRELSYNTTQAKLAKDFNDRDQIICRKTYQNVRAYWYLSNGMLYRKTIKDTTTGINPYSGPDIRITRFKTIRLGKEKIGIVMNLQDPETGLERQIALSLLLSNGSVAL</sequence>
<dbReference type="AlphaFoldDB" id="A0A1I2E0B6"/>
<reference evidence="1 2" key="1">
    <citation type="submission" date="2016-10" db="EMBL/GenBank/DDBJ databases">
        <authorList>
            <person name="de Groot N.N."/>
        </authorList>
    </citation>
    <scope>NUCLEOTIDE SEQUENCE [LARGE SCALE GENOMIC DNA]</scope>
    <source>
        <strain evidence="1 2">DSM 9236</strain>
    </source>
</reference>
<keyword evidence="2" id="KW-1185">Reference proteome</keyword>
<name>A0A1I2E0B6_9FIRM</name>
<organism evidence="1 2">
    <name type="scientific">Succiniclasticum ruminis DSM 9236</name>
    <dbReference type="NCBI Taxonomy" id="1123323"/>
    <lineage>
        <taxon>Bacteria</taxon>
        <taxon>Bacillati</taxon>
        <taxon>Bacillota</taxon>
        <taxon>Negativicutes</taxon>
        <taxon>Acidaminococcales</taxon>
        <taxon>Acidaminococcaceae</taxon>
        <taxon>Succiniclasticum</taxon>
    </lineage>
</organism>
<dbReference type="EMBL" id="FONL01000026">
    <property type="protein sequence ID" value="SFE85690.1"/>
    <property type="molecule type" value="Genomic_DNA"/>
</dbReference>
<gene>
    <name evidence="1" type="ORF">SAMN05216245_12614</name>
</gene>
<dbReference type="OrthoDB" id="9835849at2"/>
<evidence type="ECO:0000313" key="1">
    <source>
        <dbReference type="EMBL" id="SFE85690.1"/>
    </source>
</evidence>
<dbReference type="Proteomes" id="UP000198896">
    <property type="component" value="Unassembled WGS sequence"/>
</dbReference>
<accession>A0A1I2E0B6</accession>
<evidence type="ECO:0000313" key="2">
    <source>
        <dbReference type="Proteomes" id="UP000198896"/>
    </source>
</evidence>